<sequence length="125" mass="13527">MQGLVMVAALAVATFVSASDDVQKVVVSTDAYNRLVFPEPYSTIVIPEAELRDNPVPTDGKRGLLIRPADEADPFSIFIQLRSGEAFTVKLAPESGIDAQVFRYRNALTYPQSPKGKPAQGSLDC</sequence>
<feature type="chain" id="PRO_5019809083" evidence="1">
    <location>
        <begin position="19"/>
        <end position="125"/>
    </location>
</feature>
<dbReference type="Proteomes" id="UP000320231">
    <property type="component" value="Plasmid pBAA-803-A"/>
</dbReference>
<organism evidence="2 3">
    <name type="scientific">Vreelandella sulfidaeris</name>
    <dbReference type="NCBI Taxonomy" id="115553"/>
    <lineage>
        <taxon>Bacteria</taxon>
        <taxon>Pseudomonadati</taxon>
        <taxon>Pseudomonadota</taxon>
        <taxon>Gammaproteobacteria</taxon>
        <taxon>Oceanospirillales</taxon>
        <taxon>Halomonadaceae</taxon>
        <taxon>Vreelandella</taxon>
    </lineage>
</organism>
<protein>
    <submittedName>
        <fullName evidence="2">Uncharacterized protein</fullName>
    </submittedName>
</protein>
<evidence type="ECO:0000256" key="1">
    <source>
        <dbReference type="SAM" id="SignalP"/>
    </source>
</evidence>
<feature type="signal peptide" evidence="1">
    <location>
        <begin position="1"/>
        <end position="18"/>
    </location>
</feature>
<evidence type="ECO:0000313" key="2">
    <source>
        <dbReference type="EMBL" id="BBI65738.1"/>
    </source>
</evidence>
<keyword evidence="2" id="KW-0614">Plasmid</keyword>
<dbReference type="EMBL" id="AP019515">
    <property type="protein sequence ID" value="BBI65738.1"/>
    <property type="molecule type" value="Genomic_DNA"/>
</dbReference>
<geneLocation type="plasmid" evidence="3">
    <name>pbaa-803-a dna</name>
</geneLocation>
<dbReference type="KEGG" id="hsr:HSBAA_PA_3410"/>
<evidence type="ECO:0000313" key="3">
    <source>
        <dbReference type="Proteomes" id="UP000320231"/>
    </source>
</evidence>
<name>A0A455UN52_9GAMM</name>
<accession>A0A455UN52</accession>
<gene>
    <name evidence="2" type="ORF">HSBAA_PA_3410</name>
</gene>
<keyword evidence="1" id="KW-0732">Signal</keyword>
<reference evidence="2 3" key="1">
    <citation type="journal article" date="2019" name="Microbiol. Resour. Announc.">
        <title>Complete Genome Sequence of Halomonas sulfidaeris Strain Esulfide1 Isolated from a Metal Sulfide Rock at a Depth of 2,200 Meters, Obtained Using Nanopore Sequencing.</title>
        <authorList>
            <person name="Saito M."/>
            <person name="Nishigata A."/>
            <person name="Galipon J."/>
            <person name="Arakawa K."/>
        </authorList>
    </citation>
    <scope>NUCLEOTIDE SEQUENCE [LARGE SCALE GENOMIC DNA]</scope>
    <source>
        <strain evidence="2 3">ATCC BAA-803</strain>
        <plasmid evidence="3">pbaa-803-a dna</plasmid>
    </source>
</reference>
<proteinExistence type="predicted"/>
<dbReference type="AlphaFoldDB" id="A0A455UN52"/>